<dbReference type="Gene3D" id="3.30.9.10">
    <property type="entry name" value="D-Amino Acid Oxidase, subunit A, domain 2"/>
    <property type="match status" value="1"/>
</dbReference>
<evidence type="ECO:0000256" key="7">
    <source>
        <dbReference type="ARBA" id="ARBA00038878"/>
    </source>
</evidence>
<evidence type="ECO:0000256" key="8">
    <source>
        <dbReference type="ARBA" id="ARBA00041137"/>
    </source>
</evidence>
<dbReference type="Proteomes" id="UP000674179">
    <property type="component" value="Chromosome 36"/>
</dbReference>
<dbReference type="Pfam" id="PF01266">
    <property type="entry name" value="DAO"/>
    <property type="match status" value="1"/>
</dbReference>
<evidence type="ECO:0000256" key="6">
    <source>
        <dbReference type="ARBA" id="ARBA00037941"/>
    </source>
</evidence>
<dbReference type="Gene3D" id="3.50.50.60">
    <property type="entry name" value="FAD/NAD(P)-binding domain"/>
    <property type="match status" value="1"/>
</dbReference>
<keyword evidence="12" id="KW-1185">Reference proteome</keyword>
<keyword evidence="9" id="KW-0472">Membrane</keyword>
<dbReference type="InterPro" id="IPR006076">
    <property type="entry name" value="FAD-dep_OxRdtase"/>
</dbReference>
<dbReference type="PANTHER" id="PTHR43104">
    <property type="entry name" value="L-2-HYDROXYGLUTARATE DEHYDROGENASE, MITOCHONDRIAL"/>
    <property type="match status" value="1"/>
</dbReference>
<proteinExistence type="inferred from homology"/>
<protein>
    <recommendedName>
        <fullName evidence="8">L-2-hydroxyglutarate dehydrogenase, mitochondrial</fullName>
        <ecNumber evidence="7">1.1.99.2</ecNumber>
    </recommendedName>
</protein>
<dbReference type="KEGG" id="lenr:94167875"/>
<evidence type="ECO:0000256" key="9">
    <source>
        <dbReference type="SAM" id="Phobius"/>
    </source>
</evidence>
<dbReference type="AlphaFoldDB" id="A0A836G420"/>
<evidence type="ECO:0000259" key="10">
    <source>
        <dbReference type="Pfam" id="PF01266"/>
    </source>
</evidence>
<evidence type="ECO:0000313" key="11">
    <source>
        <dbReference type="EMBL" id="KAG5465869.1"/>
    </source>
</evidence>
<name>A0A836G420_LEIEN</name>
<dbReference type="PANTHER" id="PTHR43104:SF3">
    <property type="entry name" value="FAD DEPENDENT OXIDOREDUCTASE DOMAIN-CONTAINING PROTEIN"/>
    <property type="match status" value="1"/>
</dbReference>
<evidence type="ECO:0000313" key="12">
    <source>
        <dbReference type="Proteomes" id="UP000674179"/>
    </source>
</evidence>
<keyword evidence="9" id="KW-0812">Transmembrane</keyword>
<dbReference type="EMBL" id="JAFHKP010000036">
    <property type="protein sequence ID" value="KAG5465869.1"/>
    <property type="molecule type" value="Genomic_DNA"/>
</dbReference>
<keyword evidence="4" id="KW-0560">Oxidoreductase</keyword>
<dbReference type="OrthoDB" id="498204at2759"/>
<feature type="transmembrane region" description="Helical" evidence="9">
    <location>
        <begin position="16"/>
        <end position="39"/>
    </location>
</feature>
<dbReference type="RefSeq" id="XP_067688468.1">
    <property type="nucleotide sequence ID" value="XM_067832365.1"/>
</dbReference>
<evidence type="ECO:0000256" key="5">
    <source>
        <dbReference type="ARBA" id="ARBA00036066"/>
    </source>
</evidence>
<dbReference type="InterPro" id="IPR036188">
    <property type="entry name" value="FAD/NAD-bd_sf"/>
</dbReference>
<evidence type="ECO:0000256" key="1">
    <source>
        <dbReference type="ARBA" id="ARBA00001974"/>
    </source>
</evidence>
<dbReference type="GeneID" id="94167875"/>
<feature type="domain" description="FAD dependent oxidoreductase" evidence="10">
    <location>
        <begin position="70"/>
        <end position="454"/>
    </location>
</feature>
<comment type="catalytic activity">
    <reaction evidence="5">
        <text>(S)-2-hydroxyglutarate + A = 2-oxoglutarate + AH2</text>
        <dbReference type="Rhea" id="RHEA:21252"/>
        <dbReference type="ChEBI" id="CHEBI:13193"/>
        <dbReference type="ChEBI" id="CHEBI:16782"/>
        <dbReference type="ChEBI" id="CHEBI:16810"/>
        <dbReference type="ChEBI" id="CHEBI:17499"/>
        <dbReference type="EC" id="1.1.99.2"/>
    </reaction>
</comment>
<comment type="cofactor">
    <cofactor evidence="1">
        <name>FAD</name>
        <dbReference type="ChEBI" id="CHEBI:57692"/>
    </cofactor>
</comment>
<dbReference type="SUPFAM" id="SSF51905">
    <property type="entry name" value="FAD/NAD(P)-binding domain"/>
    <property type="match status" value="1"/>
</dbReference>
<sequence length="534" mass="58429">MVVASAPRSARRTASILARFFSGMCQVAVVCGVAGAVYYRREYGSMATDGASTMHSLVTFSKSDHRDIYDVAIVGGGIIGVATAREIRQKYPSKRIILIEREADVALHQSGHNSGCIHAGMFYPPGTAMARLCPRGHGLIIDYCKKNKLPYELCGKMIVATEDSQRPIVQRMYDWGVANGVKGLQILEGEEAIKKKEPLVTGVSALWSPVSGIIDFAEVTRCMLREMTAGATSQFTTQFLFEAQDFVGVSVPQSKGAGTEEMVLIRGREKNHLGPEKTILAKRVITCCGLSNDVVAKRSGGILEWVGKRVVQTYGFRGRYYQLAPECRDMVHMHVYPCPDSRKGLSVGVHFTPTVDVRRGRQVIVGPGSALALDRYGYTPYTMDLEYCFNCAFSKGGWVSLISNFGVLCQTYYMDLSKRHFLREARKLIPSIEAKDIVDSYCGVMAVGVAEDGTLSMDLAMEFARPRVMVRAAIDKNKVLQANEDAPHSGKAIETTSSGKPLILNVRNAPSPAATACMAIAEDIVQAASSRFQW</sequence>
<accession>A0A836G420</accession>
<evidence type="ECO:0000256" key="3">
    <source>
        <dbReference type="ARBA" id="ARBA00022827"/>
    </source>
</evidence>
<keyword evidence="9" id="KW-1133">Transmembrane helix</keyword>
<gene>
    <name evidence="11" type="ORF">CUR178_00584</name>
</gene>
<evidence type="ECO:0000256" key="2">
    <source>
        <dbReference type="ARBA" id="ARBA00022630"/>
    </source>
</evidence>
<comment type="similarity">
    <text evidence="6">Belongs to the L2HGDH family.</text>
</comment>
<dbReference type="EC" id="1.1.99.2" evidence="7"/>
<evidence type="ECO:0000256" key="4">
    <source>
        <dbReference type="ARBA" id="ARBA00023002"/>
    </source>
</evidence>
<comment type="caution">
    <text evidence="11">The sequence shown here is derived from an EMBL/GenBank/DDBJ whole genome shotgun (WGS) entry which is preliminary data.</text>
</comment>
<dbReference type="GO" id="GO:0047545">
    <property type="term" value="F:(S)-2-hydroxyglutarate dehydrogenase activity"/>
    <property type="evidence" value="ECO:0007669"/>
    <property type="project" value="UniProtKB-EC"/>
</dbReference>
<reference evidence="11 12" key="1">
    <citation type="submission" date="2021-02" db="EMBL/GenBank/DDBJ databases">
        <title>Leishmania (Mundinia) enrietti genome sequencing and assembly.</title>
        <authorList>
            <person name="Almutairi H."/>
            <person name="Gatherer D."/>
        </authorList>
    </citation>
    <scope>NUCLEOTIDE SEQUENCE [LARGE SCALE GENOMIC DNA]</scope>
    <source>
        <strain evidence="11">CUR178</strain>
    </source>
</reference>
<organism evidence="11 12">
    <name type="scientific">Leishmania enriettii</name>
    <dbReference type="NCBI Taxonomy" id="5663"/>
    <lineage>
        <taxon>Eukaryota</taxon>
        <taxon>Discoba</taxon>
        <taxon>Euglenozoa</taxon>
        <taxon>Kinetoplastea</taxon>
        <taxon>Metakinetoplastina</taxon>
        <taxon>Trypanosomatida</taxon>
        <taxon>Trypanosomatidae</taxon>
        <taxon>Leishmaniinae</taxon>
        <taxon>Leishmania</taxon>
    </lineage>
</organism>
<keyword evidence="3" id="KW-0274">FAD</keyword>
<keyword evidence="2" id="KW-0285">Flavoprotein</keyword>